<comment type="caution">
    <text evidence="1">The sequence shown here is derived from an EMBL/GenBank/DDBJ whole genome shotgun (WGS) entry which is preliminary data.</text>
</comment>
<dbReference type="EMBL" id="JACHIA010000009">
    <property type="protein sequence ID" value="MBB6071539.1"/>
    <property type="molecule type" value="Genomic_DNA"/>
</dbReference>
<protein>
    <submittedName>
        <fullName evidence="1">Uncharacterized protein</fullName>
    </submittedName>
</protein>
<dbReference type="Proteomes" id="UP000582837">
    <property type="component" value="Unassembled WGS sequence"/>
</dbReference>
<keyword evidence="2" id="KW-1185">Reference proteome</keyword>
<dbReference type="AlphaFoldDB" id="A0A841H0T6"/>
<organism evidence="1 2">
    <name type="scientific">Longimicrobium terrae</name>
    <dbReference type="NCBI Taxonomy" id="1639882"/>
    <lineage>
        <taxon>Bacteria</taxon>
        <taxon>Pseudomonadati</taxon>
        <taxon>Gemmatimonadota</taxon>
        <taxon>Longimicrobiia</taxon>
        <taxon>Longimicrobiales</taxon>
        <taxon>Longimicrobiaceae</taxon>
        <taxon>Longimicrobium</taxon>
    </lineage>
</organism>
<proteinExistence type="predicted"/>
<evidence type="ECO:0000313" key="1">
    <source>
        <dbReference type="EMBL" id="MBB6071539.1"/>
    </source>
</evidence>
<accession>A0A841H0T6</accession>
<gene>
    <name evidence="1" type="ORF">HNQ61_003167</name>
</gene>
<sequence length="29" mass="3358">MNINRLNIRCGARCRSRRPRRRRCASGGA</sequence>
<evidence type="ECO:0000313" key="2">
    <source>
        <dbReference type="Proteomes" id="UP000582837"/>
    </source>
</evidence>
<reference evidence="1 2" key="1">
    <citation type="submission" date="2020-08" db="EMBL/GenBank/DDBJ databases">
        <title>Genomic Encyclopedia of Type Strains, Phase IV (KMG-IV): sequencing the most valuable type-strain genomes for metagenomic binning, comparative biology and taxonomic classification.</title>
        <authorList>
            <person name="Goeker M."/>
        </authorList>
    </citation>
    <scope>NUCLEOTIDE SEQUENCE [LARGE SCALE GENOMIC DNA]</scope>
    <source>
        <strain evidence="1 2">DSM 29007</strain>
    </source>
</reference>
<name>A0A841H0T6_9BACT</name>